<evidence type="ECO:0000313" key="2">
    <source>
        <dbReference type="EMBL" id="KAH7942848.1"/>
    </source>
</evidence>
<dbReference type="AlphaFoldDB" id="A0A9D4SRR2"/>
<feature type="region of interest" description="Disordered" evidence="1">
    <location>
        <begin position="99"/>
        <end position="124"/>
    </location>
</feature>
<evidence type="ECO:0000313" key="3">
    <source>
        <dbReference type="Proteomes" id="UP000821837"/>
    </source>
</evidence>
<organism evidence="2 3">
    <name type="scientific">Rhipicephalus sanguineus</name>
    <name type="common">Brown dog tick</name>
    <name type="synonym">Ixodes sanguineus</name>
    <dbReference type="NCBI Taxonomy" id="34632"/>
    <lineage>
        <taxon>Eukaryota</taxon>
        <taxon>Metazoa</taxon>
        <taxon>Ecdysozoa</taxon>
        <taxon>Arthropoda</taxon>
        <taxon>Chelicerata</taxon>
        <taxon>Arachnida</taxon>
        <taxon>Acari</taxon>
        <taxon>Parasitiformes</taxon>
        <taxon>Ixodida</taxon>
        <taxon>Ixodoidea</taxon>
        <taxon>Ixodidae</taxon>
        <taxon>Rhipicephalinae</taxon>
        <taxon>Rhipicephalus</taxon>
        <taxon>Rhipicephalus</taxon>
    </lineage>
</organism>
<dbReference type="EMBL" id="JABSTV010001253">
    <property type="protein sequence ID" value="KAH7942848.1"/>
    <property type="molecule type" value="Genomic_DNA"/>
</dbReference>
<reference evidence="2" key="1">
    <citation type="journal article" date="2020" name="Cell">
        <title>Large-Scale Comparative Analyses of Tick Genomes Elucidate Their Genetic Diversity and Vector Capacities.</title>
        <authorList>
            <consortium name="Tick Genome and Microbiome Consortium (TIGMIC)"/>
            <person name="Jia N."/>
            <person name="Wang J."/>
            <person name="Shi W."/>
            <person name="Du L."/>
            <person name="Sun Y."/>
            <person name="Zhan W."/>
            <person name="Jiang J.F."/>
            <person name="Wang Q."/>
            <person name="Zhang B."/>
            <person name="Ji P."/>
            <person name="Bell-Sakyi L."/>
            <person name="Cui X.M."/>
            <person name="Yuan T.T."/>
            <person name="Jiang B.G."/>
            <person name="Yang W.F."/>
            <person name="Lam T.T."/>
            <person name="Chang Q.C."/>
            <person name="Ding S.J."/>
            <person name="Wang X.J."/>
            <person name="Zhu J.G."/>
            <person name="Ruan X.D."/>
            <person name="Zhao L."/>
            <person name="Wei J.T."/>
            <person name="Ye R.Z."/>
            <person name="Que T.C."/>
            <person name="Du C.H."/>
            <person name="Zhou Y.H."/>
            <person name="Cheng J.X."/>
            <person name="Dai P.F."/>
            <person name="Guo W.B."/>
            <person name="Han X.H."/>
            <person name="Huang E.J."/>
            <person name="Li L.F."/>
            <person name="Wei W."/>
            <person name="Gao Y.C."/>
            <person name="Liu J.Z."/>
            <person name="Shao H.Z."/>
            <person name="Wang X."/>
            <person name="Wang C.C."/>
            <person name="Yang T.C."/>
            <person name="Huo Q.B."/>
            <person name="Li W."/>
            <person name="Chen H.Y."/>
            <person name="Chen S.E."/>
            <person name="Zhou L.G."/>
            <person name="Ni X.B."/>
            <person name="Tian J.H."/>
            <person name="Sheng Y."/>
            <person name="Liu T."/>
            <person name="Pan Y.S."/>
            <person name="Xia L.Y."/>
            <person name="Li J."/>
            <person name="Zhao F."/>
            <person name="Cao W.C."/>
        </authorList>
    </citation>
    <scope>NUCLEOTIDE SEQUENCE</scope>
    <source>
        <strain evidence="2">Rsan-2018</strain>
    </source>
</reference>
<dbReference type="Proteomes" id="UP000821837">
    <property type="component" value="Unassembled WGS sequence"/>
</dbReference>
<gene>
    <name evidence="2" type="ORF">HPB52_002025</name>
</gene>
<comment type="caution">
    <text evidence="2">The sequence shown here is derived from an EMBL/GenBank/DDBJ whole genome shotgun (WGS) entry which is preliminary data.</text>
</comment>
<reference evidence="2" key="2">
    <citation type="submission" date="2021-09" db="EMBL/GenBank/DDBJ databases">
        <authorList>
            <person name="Jia N."/>
            <person name="Wang J."/>
            <person name="Shi W."/>
            <person name="Du L."/>
            <person name="Sun Y."/>
            <person name="Zhan W."/>
            <person name="Jiang J."/>
            <person name="Wang Q."/>
            <person name="Zhang B."/>
            <person name="Ji P."/>
            <person name="Sakyi L.B."/>
            <person name="Cui X."/>
            <person name="Yuan T."/>
            <person name="Jiang B."/>
            <person name="Yang W."/>
            <person name="Lam T.T.-Y."/>
            <person name="Chang Q."/>
            <person name="Ding S."/>
            <person name="Wang X."/>
            <person name="Zhu J."/>
            <person name="Ruan X."/>
            <person name="Zhao L."/>
            <person name="Wei J."/>
            <person name="Que T."/>
            <person name="Du C."/>
            <person name="Cheng J."/>
            <person name="Dai P."/>
            <person name="Han X."/>
            <person name="Huang E."/>
            <person name="Gao Y."/>
            <person name="Liu J."/>
            <person name="Shao H."/>
            <person name="Ye R."/>
            <person name="Li L."/>
            <person name="Wei W."/>
            <person name="Wang X."/>
            <person name="Wang C."/>
            <person name="Huo Q."/>
            <person name="Li W."/>
            <person name="Guo W."/>
            <person name="Chen H."/>
            <person name="Chen S."/>
            <person name="Zhou L."/>
            <person name="Zhou L."/>
            <person name="Ni X."/>
            <person name="Tian J."/>
            <person name="Zhou Y."/>
            <person name="Sheng Y."/>
            <person name="Liu T."/>
            <person name="Pan Y."/>
            <person name="Xia L."/>
            <person name="Li J."/>
            <person name="Zhao F."/>
            <person name="Cao W."/>
        </authorList>
    </citation>
    <scope>NUCLEOTIDE SEQUENCE</scope>
    <source>
        <strain evidence="2">Rsan-2018</strain>
        <tissue evidence="2">Larvae</tissue>
    </source>
</reference>
<sequence>MPEVECSGVTAGKLTPRACYSACVSGVCTPVDYACSPAGVRTPGREPQPVKSTLSYMDLAAPTRAAESTALPGGADLPGSPGGSVSALVARTWAHDMSADARRNRTARTDAAVTSGNAPSGLPAANCTPAKVAIVVKLELMSDQPLTLRPLTSTEHMGSGLLEASAFERAAARKQNRVAHQRQSQNQFAGATRTVTSEALGYRSRSAASNGSASPVDGSGSNESKEAPK</sequence>
<proteinExistence type="predicted"/>
<accession>A0A9D4SRR2</accession>
<feature type="compositionally biased region" description="Low complexity" evidence="1">
    <location>
        <begin position="203"/>
        <end position="214"/>
    </location>
</feature>
<feature type="region of interest" description="Disordered" evidence="1">
    <location>
        <begin position="173"/>
        <end position="229"/>
    </location>
</feature>
<protein>
    <submittedName>
        <fullName evidence="2">Uncharacterized protein</fullName>
    </submittedName>
</protein>
<name>A0A9D4SRR2_RHISA</name>
<feature type="compositionally biased region" description="Polar residues" evidence="1">
    <location>
        <begin position="181"/>
        <end position="197"/>
    </location>
</feature>
<evidence type="ECO:0000256" key="1">
    <source>
        <dbReference type="SAM" id="MobiDB-lite"/>
    </source>
</evidence>
<keyword evidence="3" id="KW-1185">Reference proteome</keyword>